<reference evidence="1 2" key="1">
    <citation type="submission" date="2019-03" db="EMBL/GenBank/DDBJ databases">
        <authorList>
            <consortium name="Pathogen Informatics"/>
        </authorList>
    </citation>
    <scope>NUCLEOTIDE SEQUENCE [LARGE SCALE GENOMIC DNA]</scope>
    <source>
        <strain evidence="1 2">NCTC12282</strain>
    </source>
</reference>
<dbReference type="Proteomes" id="UP000373449">
    <property type="component" value="Unassembled WGS sequence"/>
</dbReference>
<dbReference type="EMBL" id="CAADJA010000002">
    <property type="protein sequence ID" value="VFS49080.1"/>
    <property type="molecule type" value="Genomic_DNA"/>
</dbReference>
<dbReference type="AlphaFoldDB" id="A0A484ZKR8"/>
<gene>
    <name evidence="1" type="ORF">NCTC12282_03540</name>
</gene>
<evidence type="ECO:0000313" key="2">
    <source>
        <dbReference type="Proteomes" id="UP000373449"/>
    </source>
</evidence>
<organism evidence="1 2">
    <name type="scientific">Budvicia aquatica</name>
    <dbReference type="NCBI Taxonomy" id="82979"/>
    <lineage>
        <taxon>Bacteria</taxon>
        <taxon>Pseudomonadati</taxon>
        <taxon>Pseudomonadota</taxon>
        <taxon>Gammaproteobacteria</taxon>
        <taxon>Enterobacterales</taxon>
        <taxon>Budviciaceae</taxon>
        <taxon>Budvicia</taxon>
    </lineage>
</organism>
<sequence>MKRMMLTPILVVDYHGWCFLLRSFSLRLLL</sequence>
<protein>
    <submittedName>
        <fullName evidence="1">Uncharacterized protein</fullName>
    </submittedName>
</protein>
<evidence type="ECO:0000313" key="1">
    <source>
        <dbReference type="EMBL" id="VFS49080.1"/>
    </source>
</evidence>
<name>A0A484ZKR8_9GAMM</name>
<proteinExistence type="predicted"/>
<accession>A0A484ZKR8</accession>